<dbReference type="InterPro" id="IPR006439">
    <property type="entry name" value="HAD-SF_hydro_IA"/>
</dbReference>
<name>A0AAE9Y7K7_9ACTN</name>
<keyword evidence="2" id="KW-1185">Reference proteome</keyword>
<dbReference type="Proteomes" id="UP001216390">
    <property type="component" value="Chromosome"/>
</dbReference>
<proteinExistence type="predicted"/>
<sequence>MPSSPSVAVLLDVDGSLIDSNWLHTLAWHRALRRHDHEVAMYRIHPLIGMGGDRLVQELVGHGVDGAGDTHQEEYDALAGDVCVLPGARDLVRAIRDAGAQPVLATSSRPEALAPARELLDVEEHLGDVTDSGDVEDPKPSPDIFATALERAGVPPERAVAVGDTGWDMQSARAAGVPAIGLLTGGWRGPELVAEGAAEIYEDAASLTEDLALSIIGRALERA</sequence>
<dbReference type="InterPro" id="IPR036412">
    <property type="entry name" value="HAD-like_sf"/>
</dbReference>
<dbReference type="SFLD" id="SFLDS00003">
    <property type="entry name" value="Haloacid_Dehalogenase"/>
    <property type="match status" value="1"/>
</dbReference>
<dbReference type="InterPro" id="IPR050155">
    <property type="entry name" value="HAD-like_hydrolase_sf"/>
</dbReference>
<dbReference type="PANTHER" id="PTHR43434">
    <property type="entry name" value="PHOSPHOGLYCOLATE PHOSPHATASE"/>
    <property type="match status" value="1"/>
</dbReference>
<dbReference type="Gene3D" id="3.40.50.1000">
    <property type="entry name" value="HAD superfamily/HAD-like"/>
    <property type="match status" value="1"/>
</dbReference>
<keyword evidence="1" id="KW-0378">Hydrolase</keyword>
<dbReference type="CDD" id="cd07505">
    <property type="entry name" value="HAD_BPGM-like"/>
    <property type="match status" value="1"/>
</dbReference>
<dbReference type="SUPFAM" id="SSF56784">
    <property type="entry name" value="HAD-like"/>
    <property type="match status" value="1"/>
</dbReference>
<evidence type="ECO:0000313" key="2">
    <source>
        <dbReference type="Proteomes" id="UP001216390"/>
    </source>
</evidence>
<organism evidence="1 2">
    <name type="scientific">Iamia majanohamensis</name>
    <dbReference type="NCBI Taxonomy" id="467976"/>
    <lineage>
        <taxon>Bacteria</taxon>
        <taxon>Bacillati</taxon>
        <taxon>Actinomycetota</taxon>
        <taxon>Acidimicrobiia</taxon>
        <taxon>Acidimicrobiales</taxon>
        <taxon>Iamiaceae</taxon>
        <taxon>Iamia</taxon>
    </lineage>
</organism>
<dbReference type="InterPro" id="IPR023198">
    <property type="entry name" value="PGP-like_dom2"/>
</dbReference>
<dbReference type="NCBIfam" id="TIGR01509">
    <property type="entry name" value="HAD-SF-IA-v3"/>
    <property type="match status" value="1"/>
</dbReference>
<dbReference type="GO" id="GO:0008967">
    <property type="term" value="F:phosphoglycolate phosphatase activity"/>
    <property type="evidence" value="ECO:0007669"/>
    <property type="project" value="TreeGrafter"/>
</dbReference>
<dbReference type="Gene3D" id="1.10.150.240">
    <property type="entry name" value="Putative phosphatase, domain 2"/>
    <property type="match status" value="1"/>
</dbReference>
<evidence type="ECO:0000313" key="1">
    <source>
        <dbReference type="EMBL" id="WCO68209.1"/>
    </source>
</evidence>
<dbReference type="GO" id="GO:0006281">
    <property type="term" value="P:DNA repair"/>
    <property type="evidence" value="ECO:0007669"/>
    <property type="project" value="TreeGrafter"/>
</dbReference>
<reference evidence="1" key="1">
    <citation type="submission" date="2023-01" db="EMBL/GenBank/DDBJ databases">
        <title>The diversity of Class Acidimicrobiia in South China Sea sediment environments and the proposal of Iamia marina sp. nov., a novel species of the genus Iamia.</title>
        <authorList>
            <person name="He Y."/>
            <person name="Tian X."/>
        </authorList>
    </citation>
    <scope>NUCLEOTIDE SEQUENCE</scope>
    <source>
        <strain evidence="1">DSM 19957</strain>
    </source>
</reference>
<gene>
    <name evidence="1" type="ORF">PO878_05650</name>
</gene>
<protein>
    <submittedName>
        <fullName evidence="1">HAD family hydrolase</fullName>
    </submittedName>
</protein>
<dbReference type="AlphaFoldDB" id="A0AAE9Y7K7"/>
<dbReference type="KEGG" id="ima:PO878_05650"/>
<dbReference type="SFLD" id="SFLDG01129">
    <property type="entry name" value="C1.5:_HAD__Beta-PGM__Phosphata"/>
    <property type="match status" value="1"/>
</dbReference>
<dbReference type="Pfam" id="PF00702">
    <property type="entry name" value="Hydrolase"/>
    <property type="match status" value="1"/>
</dbReference>
<dbReference type="RefSeq" id="WP_272737726.1">
    <property type="nucleotide sequence ID" value="NZ_CP116942.1"/>
</dbReference>
<dbReference type="EMBL" id="CP116942">
    <property type="protein sequence ID" value="WCO68209.1"/>
    <property type="molecule type" value="Genomic_DNA"/>
</dbReference>
<dbReference type="PANTHER" id="PTHR43434:SF16">
    <property type="entry name" value="BLL8046 PROTEIN"/>
    <property type="match status" value="1"/>
</dbReference>
<accession>A0AAE9Y7K7</accession>
<dbReference type="InterPro" id="IPR023214">
    <property type="entry name" value="HAD_sf"/>
</dbReference>
<dbReference type="GO" id="GO:0005829">
    <property type="term" value="C:cytosol"/>
    <property type="evidence" value="ECO:0007669"/>
    <property type="project" value="TreeGrafter"/>
</dbReference>